<dbReference type="GO" id="GO:0006152">
    <property type="term" value="P:purine nucleoside catabolic process"/>
    <property type="evidence" value="ECO:0007669"/>
    <property type="project" value="TreeGrafter"/>
</dbReference>
<evidence type="ECO:0000313" key="6">
    <source>
        <dbReference type="EMBL" id="GIL50786.1"/>
    </source>
</evidence>
<evidence type="ECO:0000313" key="7">
    <source>
        <dbReference type="Proteomes" id="UP000747399"/>
    </source>
</evidence>
<dbReference type="PANTHER" id="PTHR12304:SF59">
    <property type="entry name" value="INOSINE-URIDINE PREFERRING NUCLEOSIDE HYDROLASE FAMILY PROTEIN"/>
    <property type="match status" value="1"/>
</dbReference>
<dbReference type="InterPro" id="IPR001910">
    <property type="entry name" value="Inosine/uridine_hydrolase_dom"/>
</dbReference>
<evidence type="ECO:0000256" key="1">
    <source>
        <dbReference type="ARBA" id="ARBA00009176"/>
    </source>
</evidence>
<feature type="region of interest" description="Disordered" evidence="4">
    <location>
        <begin position="1"/>
        <end position="24"/>
    </location>
</feature>
<proteinExistence type="inferred from homology"/>
<dbReference type="SUPFAM" id="SSF53590">
    <property type="entry name" value="Nucleoside hydrolase"/>
    <property type="match status" value="1"/>
</dbReference>
<comment type="caution">
    <text evidence="6">The sequence shown here is derived from an EMBL/GenBank/DDBJ whole genome shotgun (WGS) entry which is preliminary data.</text>
</comment>
<sequence>MSTSRIAVNRNSDGSGDAGDFHDVDTDLIDGSAQPISNAAPAAVAAPAAEAEAATSGVGGVIMELSAAEALVAAARGSPGQLVVVALGPLTNLALALRIEPQLPSLLRALLVLGGGEGEYGGNVTPYAEFNFHADPEAAAEVVRGFGDAASNCRRSHSSNGASCFPGVKGPGGEPRIALVTWYCCQQNLLHWDVVDELMAVAGGDVALADPAAAGIAEGAAASHSPSQRGSFMKGILAPFLTRWRGDSPNGMLLGDPLAVAVAMGLQPTGAKKAQLVTSTPGCGQLSQLHQQGYAVKSADFGAGPIQPPWEQQGTSLSGGLVLNPPASDQWGGLVLDYYVAPCRVELQGERRGACVYGCSHVQHDTIVTKADMMKDARCVLHVNDKGPDGLNGAEASPNAEMRLVTVIRSIHIPTVAEMLRRVLS</sequence>
<evidence type="ECO:0000256" key="4">
    <source>
        <dbReference type="SAM" id="MobiDB-lite"/>
    </source>
</evidence>
<keyword evidence="2" id="KW-0378">Hydrolase</keyword>
<reference evidence="6" key="1">
    <citation type="journal article" date="2021" name="Proc. Natl. Acad. Sci. U.S.A.">
        <title>Three genomes in the algal genus Volvox reveal the fate of a haploid sex-determining region after a transition to homothallism.</title>
        <authorList>
            <person name="Yamamoto K."/>
            <person name="Hamaji T."/>
            <person name="Kawai-Toyooka H."/>
            <person name="Matsuzaki R."/>
            <person name="Takahashi F."/>
            <person name="Nishimura Y."/>
            <person name="Kawachi M."/>
            <person name="Noguchi H."/>
            <person name="Minakuchi Y."/>
            <person name="Umen J.G."/>
            <person name="Toyoda A."/>
            <person name="Nozaki H."/>
        </authorList>
    </citation>
    <scope>NUCLEOTIDE SEQUENCE</scope>
    <source>
        <strain evidence="6">NIES-3780</strain>
    </source>
</reference>
<keyword evidence="7" id="KW-1185">Reference proteome</keyword>
<name>A0A8J4EYM4_9CHLO</name>
<protein>
    <recommendedName>
        <fullName evidence="5">Inosine/uridine-preferring nucleoside hydrolase domain-containing protein</fullName>
    </recommendedName>
</protein>
<dbReference type="Pfam" id="PF01156">
    <property type="entry name" value="IU_nuc_hydro"/>
    <property type="match status" value="1"/>
</dbReference>
<dbReference type="GO" id="GO:0008477">
    <property type="term" value="F:purine nucleosidase activity"/>
    <property type="evidence" value="ECO:0007669"/>
    <property type="project" value="TreeGrafter"/>
</dbReference>
<evidence type="ECO:0000256" key="2">
    <source>
        <dbReference type="ARBA" id="ARBA00022801"/>
    </source>
</evidence>
<dbReference type="Gene3D" id="3.90.245.10">
    <property type="entry name" value="Ribonucleoside hydrolase-like"/>
    <property type="match status" value="1"/>
</dbReference>
<dbReference type="AlphaFoldDB" id="A0A8J4EYM4"/>
<dbReference type="PANTHER" id="PTHR12304">
    <property type="entry name" value="INOSINE-URIDINE PREFERRING NUCLEOSIDE HYDROLASE"/>
    <property type="match status" value="1"/>
</dbReference>
<gene>
    <name evidence="6" type="ORF">Vafri_6927</name>
</gene>
<dbReference type="InterPro" id="IPR036452">
    <property type="entry name" value="Ribo_hydro-like"/>
</dbReference>
<evidence type="ECO:0000259" key="5">
    <source>
        <dbReference type="Pfam" id="PF01156"/>
    </source>
</evidence>
<organism evidence="6 7">
    <name type="scientific">Volvox africanus</name>
    <dbReference type="NCBI Taxonomy" id="51714"/>
    <lineage>
        <taxon>Eukaryota</taxon>
        <taxon>Viridiplantae</taxon>
        <taxon>Chlorophyta</taxon>
        <taxon>core chlorophytes</taxon>
        <taxon>Chlorophyceae</taxon>
        <taxon>CS clade</taxon>
        <taxon>Chlamydomonadales</taxon>
        <taxon>Volvocaceae</taxon>
        <taxon>Volvox</taxon>
    </lineage>
</organism>
<dbReference type="InterPro" id="IPR023186">
    <property type="entry name" value="IUNH"/>
</dbReference>
<evidence type="ECO:0000256" key="3">
    <source>
        <dbReference type="ARBA" id="ARBA00023295"/>
    </source>
</evidence>
<accession>A0A8J4EYM4</accession>
<dbReference type="Proteomes" id="UP000747399">
    <property type="component" value="Unassembled WGS sequence"/>
</dbReference>
<comment type="similarity">
    <text evidence="1">Belongs to the IUNH family.</text>
</comment>
<dbReference type="GO" id="GO:0005829">
    <property type="term" value="C:cytosol"/>
    <property type="evidence" value="ECO:0007669"/>
    <property type="project" value="TreeGrafter"/>
</dbReference>
<dbReference type="EMBL" id="BNCO01000009">
    <property type="protein sequence ID" value="GIL50786.1"/>
    <property type="molecule type" value="Genomic_DNA"/>
</dbReference>
<feature type="compositionally biased region" description="Polar residues" evidence="4">
    <location>
        <begin position="1"/>
        <end position="14"/>
    </location>
</feature>
<feature type="domain" description="Inosine/uridine-preferring nucleoside hydrolase" evidence="5">
    <location>
        <begin position="30"/>
        <end position="355"/>
    </location>
</feature>
<keyword evidence="3" id="KW-0326">Glycosidase</keyword>